<sequence>MIKMLIIISLISSIISCELYDKLLDKVEESLDKQEVSIKSHDNSETDTITDIQDSNGITSEESGRSNRRARSLADDRGSEQEEAAVGGDVNGSRKDPGQVVSVDEKKDVVNPVAENLVSDEVILTDTQKDVLKQFDKHSKEAEDISDKVNSYLEVVGGTFKDLLKTKTSLMQ</sequence>
<dbReference type="Proteomes" id="UP000275571">
    <property type="component" value="Plasmid lp34"/>
</dbReference>
<protein>
    <submittedName>
        <fullName evidence="2">Uncharacterized protein</fullName>
    </submittedName>
</protein>
<proteinExistence type="predicted"/>
<keyword evidence="3" id="KW-1185">Reference proteome</keyword>
<geneLocation type="plasmid" evidence="2 3">
    <name>lp34</name>
</geneLocation>
<dbReference type="KEGG" id="btur:DB313_05980"/>
<feature type="compositionally biased region" description="Basic and acidic residues" evidence="1">
    <location>
        <begin position="92"/>
        <end position="106"/>
    </location>
</feature>
<feature type="compositionally biased region" description="Basic and acidic residues" evidence="1">
    <location>
        <begin position="35"/>
        <end position="44"/>
    </location>
</feature>
<gene>
    <name evidence="2" type="ORF">DB313_05980</name>
</gene>
<dbReference type="PROSITE" id="PS51257">
    <property type="entry name" value="PROKAR_LIPOPROTEIN"/>
    <property type="match status" value="1"/>
</dbReference>
<dbReference type="AlphaFoldDB" id="A0A386PRD5"/>
<feature type="compositionally biased region" description="Polar residues" evidence="1">
    <location>
        <begin position="46"/>
        <end position="61"/>
    </location>
</feature>
<feature type="region of interest" description="Disordered" evidence="1">
    <location>
        <begin position="35"/>
        <end position="106"/>
    </location>
</feature>
<organism evidence="2 3">
    <name type="scientific">Borrelia turcica IST7</name>
    <dbReference type="NCBI Taxonomy" id="1104446"/>
    <lineage>
        <taxon>Bacteria</taxon>
        <taxon>Pseudomonadati</taxon>
        <taxon>Spirochaetota</taxon>
        <taxon>Spirochaetia</taxon>
        <taxon>Spirochaetales</taxon>
        <taxon>Borreliaceae</taxon>
        <taxon>Borrelia</taxon>
    </lineage>
</organism>
<evidence type="ECO:0000313" key="3">
    <source>
        <dbReference type="Proteomes" id="UP000275571"/>
    </source>
</evidence>
<dbReference type="EMBL" id="CP028890">
    <property type="protein sequence ID" value="AYE37050.1"/>
    <property type="molecule type" value="Genomic_DNA"/>
</dbReference>
<reference evidence="2 3" key="1">
    <citation type="journal article" date="2018" name="Infect. Genet. Evol.">
        <title>Genome-wide analysis of Borrelia turcica and 'Candidatus Borrelia tachyglossi' shows relapsing fever-like genomes with unique genomic links to Lyme disease Borrelia.</title>
        <authorList>
            <person name="Gofton A.W."/>
            <person name="Margos G."/>
            <person name="Fingerle V."/>
            <person name="Hepner S."/>
            <person name="Loh S.M."/>
            <person name="Ryan U."/>
            <person name="Irwin P."/>
            <person name="Oskam C.L."/>
        </authorList>
    </citation>
    <scope>NUCLEOTIDE SEQUENCE [LARGE SCALE GENOMIC DNA]</scope>
    <source>
        <strain evidence="2 3">IST7</strain>
        <plasmid evidence="2">lp34</plasmid>
    </source>
</reference>
<evidence type="ECO:0000313" key="2">
    <source>
        <dbReference type="EMBL" id="AYE37050.1"/>
    </source>
</evidence>
<evidence type="ECO:0000256" key="1">
    <source>
        <dbReference type="SAM" id="MobiDB-lite"/>
    </source>
</evidence>
<keyword evidence="2" id="KW-0614">Plasmid</keyword>
<dbReference type="RefSeq" id="WP_120104971.1">
    <property type="nucleotide sequence ID" value="NZ_CP028890.1"/>
</dbReference>
<name>A0A386PRD5_9SPIR</name>
<accession>A0A386PRD5</accession>